<dbReference type="Proteomes" id="UP000826234">
    <property type="component" value="Unassembled WGS sequence"/>
</dbReference>
<dbReference type="InterPro" id="IPR039669">
    <property type="entry name" value="TANK"/>
</dbReference>
<reference evidence="9 10" key="1">
    <citation type="journal article" date="2022" name="Gigascience">
        <title>A chromosome-level genome assembly and annotation of the desert horned lizard, Phrynosoma platyrhinos, provides insight into chromosomal rearrangements among reptiles.</title>
        <authorList>
            <person name="Koochekian N."/>
            <person name="Ascanio A."/>
            <person name="Farleigh K."/>
            <person name="Card D.C."/>
            <person name="Schield D.R."/>
            <person name="Castoe T.A."/>
            <person name="Jezkova T."/>
        </authorList>
    </citation>
    <scope>NUCLEOTIDE SEQUENCE [LARGE SCALE GENOMIC DNA]</scope>
    <source>
        <strain evidence="9">NK-2021</strain>
    </source>
</reference>
<evidence type="ECO:0000313" key="10">
    <source>
        <dbReference type="Proteomes" id="UP000826234"/>
    </source>
</evidence>
<gene>
    <name evidence="9" type="ORF">JD844_022716</name>
</gene>
<keyword evidence="2" id="KW-0479">Metal-binding</keyword>
<sequence>MDKNIADQLNKAYEAFRQACMDRDSAVKELKQKTDCYEKQICEQQEKITFLTNFITKFKSQSAANRDHPSSTKVAVLEDSEMRRNGTLLNLDCDQLREKLKLAMQREKVLKEQLASESVKLKQIEEESNLKEKKFESIITVKEDEIRHLKKQLKEINEAQNYMQVPRYEKEARNEKPASSRQELSPGLFGAAVYERDELEAVFWGMKEEFYRIRTLARAQTDQLSKFNLRREPVTAITARETGQDEEENSVESLSKLNVKFPPTDNDTTFLESTTESPPISCAPGTEALLQDQQFNSDLEDQDVSYSEVKCNFFEEHDTHTVTSAVHNPAAASIAKASAQTNTHVQAPLDKTVCFKPPFLYNYGTTVFPKQDDSEIHFPALEGNEVTAGSPQQPLWKPYHGEDSDLLTFASANPELNQPEICEFCQRVFPPSLTSREEFLRHLNSHFN</sequence>
<feature type="coiled-coil region" evidence="7">
    <location>
        <begin position="93"/>
        <end position="159"/>
    </location>
</feature>
<keyword evidence="5 7" id="KW-0175">Coiled coil</keyword>
<dbReference type="PANTHER" id="PTHR15249:SF0">
    <property type="entry name" value="TRAF FAMILY MEMBER-ASSOCIATED NF-KAPPA-B ACTIVATOR"/>
    <property type="match status" value="1"/>
</dbReference>
<evidence type="ECO:0000256" key="2">
    <source>
        <dbReference type="ARBA" id="ARBA00022723"/>
    </source>
</evidence>
<protein>
    <recommendedName>
        <fullName evidence="8">UBZ1-type domain-containing protein</fullName>
    </recommendedName>
</protein>
<evidence type="ECO:0000256" key="4">
    <source>
        <dbReference type="ARBA" id="ARBA00022833"/>
    </source>
</evidence>
<evidence type="ECO:0000313" key="9">
    <source>
        <dbReference type="EMBL" id="KAH0621418.1"/>
    </source>
</evidence>
<keyword evidence="4" id="KW-0862">Zinc</keyword>
<dbReference type="Pfam" id="PF12845">
    <property type="entry name" value="TBD"/>
    <property type="match status" value="1"/>
</dbReference>
<dbReference type="EMBL" id="JAIPUX010003289">
    <property type="protein sequence ID" value="KAH0621418.1"/>
    <property type="molecule type" value="Genomic_DNA"/>
</dbReference>
<feature type="domain" description="UBZ1-type" evidence="8">
    <location>
        <begin position="419"/>
        <end position="446"/>
    </location>
</feature>
<dbReference type="InterPro" id="IPR041641">
    <property type="entry name" value="CALCOCO1/2_Zn_UBZ1"/>
</dbReference>
<proteinExistence type="predicted"/>
<dbReference type="PANTHER" id="PTHR15249">
    <property type="entry name" value="TRAF FAMILY MEMBER-ASSOCIATED NF-KAPPA-B ACTIVATOR"/>
    <property type="match status" value="1"/>
</dbReference>
<organism evidence="9 10">
    <name type="scientific">Phrynosoma platyrhinos</name>
    <name type="common">Desert horned lizard</name>
    <dbReference type="NCBI Taxonomy" id="52577"/>
    <lineage>
        <taxon>Eukaryota</taxon>
        <taxon>Metazoa</taxon>
        <taxon>Chordata</taxon>
        <taxon>Craniata</taxon>
        <taxon>Vertebrata</taxon>
        <taxon>Euteleostomi</taxon>
        <taxon>Lepidosauria</taxon>
        <taxon>Squamata</taxon>
        <taxon>Bifurcata</taxon>
        <taxon>Unidentata</taxon>
        <taxon>Episquamata</taxon>
        <taxon>Toxicofera</taxon>
        <taxon>Iguania</taxon>
        <taxon>Phrynosomatidae</taxon>
        <taxon>Phrynosomatinae</taxon>
        <taxon>Phrynosoma</taxon>
    </lineage>
</organism>
<evidence type="ECO:0000259" key="8">
    <source>
        <dbReference type="PROSITE" id="PS51905"/>
    </source>
</evidence>
<keyword evidence="3 6" id="KW-0863">Zinc-finger</keyword>
<dbReference type="InterPro" id="IPR024581">
    <property type="entry name" value="TBD"/>
</dbReference>
<name>A0ABQ7SVY5_PHRPL</name>
<evidence type="ECO:0000256" key="1">
    <source>
        <dbReference type="ARBA" id="ARBA00022553"/>
    </source>
</evidence>
<comment type="caution">
    <text evidence="9">The sequence shown here is derived from an EMBL/GenBank/DDBJ whole genome shotgun (WGS) entry which is preliminary data.</text>
</comment>
<evidence type="ECO:0000256" key="5">
    <source>
        <dbReference type="ARBA" id="ARBA00023054"/>
    </source>
</evidence>
<evidence type="ECO:0000256" key="7">
    <source>
        <dbReference type="SAM" id="Coils"/>
    </source>
</evidence>
<evidence type="ECO:0000256" key="6">
    <source>
        <dbReference type="PROSITE-ProRule" id="PRU01253"/>
    </source>
</evidence>
<dbReference type="PROSITE" id="PS51905">
    <property type="entry name" value="ZF_UBZ1"/>
    <property type="match status" value="1"/>
</dbReference>
<accession>A0ABQ7SVY5</accession>
<keyword evidence="1" id="KW-0597">Phosphoprotein</keyword>
<keyword evidence="10" id="KW-1185">Reference proteome</keyword>
<evidence type="ECO:0000256" key="3">
    <source>
        <dbReference type="ARBA" id="ARBA00022771"/>
    </source>
</evidence>